<keyword evidence="4" id="KW-1185">Reference proteome</keyword>
<feature type="transmembrane region" description="Helical" evidence="2">
    <location>
        <begin position="12"/>
        <end position="33"/>
    </location>
</feature>
<keyword evidence="3" id="KW-0966">Cell projection</keyword>
<dbReference type="PANTHER" id="PTHR38766">
    <property type="entry name" value="FLAGELLAR PROTEIN FLIO"/>
    <property type="match status" value="1"/>
</dbReference>
<protein>
    <submittedName>
        <fullName evidence="3">Flagellar biosynthesis protein FliO</fullName>
    </submittedName>
</protein>
<evidence type="ECO:0000313" key="4">
    <source>
        <dbReference type="Proteomes" id="UP000321085"/>
    </source>
</evidence>
<dbReference type="RefSeq" id="WP_245439227.1">
    <property type="nucleotide sequence ID" value="NZ_BJYU01000001.1"/>
</dbReference>
<feature type="compositionally biased region" description="Pro residues" evidence="1">
    <location>
        <begin position="238"/>
        <end position="253"/>
    </location>
</feature>
<evidence type="ECO:0000256" key="2">
    <source>
        <dbReference type="SAM" id="Phobius"/>
    </source>
</evidence>
<dbReference type="EMBL" id="BJYU01000001">
    <property type="protein sequence ID" value="GEO12314.1"/>
    <property type="molecule type" value="Genomic_DNA"/>
</dbReference>
<keyword evidence="3" id="KW-0282">Flagellum</keyword>
<evidence type="ECO:0000256" key="1">
    <source>
        <dbReference type="SAM" id="MobiDB-lite"/>
    </source>
</evidence>
<comment type="caution">
    <text evidence="3">The sequence shown here is derived from an EMBL/GenBank/DDBJ whole genome shotgun (WGS) entry which is preliminary data.</text>
</comment>
<accession>A0A512BK28</accession>
<dbReference type="Proteomes" id="UP000321085">
    <property type="component" value="Unassembled WGS sequence"/>
</dbReference>
<sequence>MLAQFGIEASRAAQYVIAFAIILVLVALFGVVLRKLTGARLMLPSQDRGRSRQPRLGIVDIYDLDRQRQLVLLRRDNVEHLLLIGGLNDVVIETNIVRAAGARIPAPSSEPGAAERFEPVLEQAPRPQVEGAPRPSIETQLAAQLGTFNRRPSEESDMDQELAPIASVSAPMPARPEPMLKPDAVTLAAADPAPGIRGLRAEAKTPASPGFSPAPAPEVRRPEPAPSPAVYPMRQAQPPAPPPPPPPPPPVEPPMARAPQPATPDRQSPDAVILSDMARQLEEALRRPAMPVPPPVPPAPVNLPEGIEDEDELLEPNAPQGHEHVPVSNAPFQDVPEEEQPRPPEQPVAAAPSRPVEPVRPVPPPAQPNPSPAETPAPPKPAPKAADPFSVDEIEAEFARLLGRPLDAGKKE</sequence>
<keyword evidence="2" id="KW-0812">Transmembrane</keyword>
<keyword evidence="2" id="KW-0472">Membrane</keyword>
<feature type="region of interest" description="Disordered" evidence="1">
    <location>
        <begin position="191"/>
        <end position="392"/>
    </location>
</feature>
<dbReference type="InterPro" id="IPR052205">
    <property type="entry name" value="FliO/MopB"/>
</dbReference>
<reference evidence="3 4" key="1">
    <citation type="submission" date="2019-07" db="EMBL/GenBank/DDBJ databases">
        <title>Whole genome shotgun sequence of Microvirga aerophila NBRC 106136.</title>
        <authorList>
            <person name="Hosoyama A."/>
            <person name="Uohara A."/>
            <person name="Ohji S."/>
            <person name="Ichikawa N."/>
        </authorList>
    </citation>
    <scope>NUCLEOTIDE SEQUENCE [LARGE SCALE GENOMIC DNA]</scope>
    <source>
        <strain evidence="3 4">NBRC 106136</strain>
    </source>
</reference>
<feature type="compositionally biased region" description="Pro residues" evidence="1">
    <location>
        <begin position="290"/>
        <end position="301"/>
    </location>
</feature>
<feature type="compositionally biased region" description="Low complexity" evidence="1">
    <location>
        <begin position="347"/>
        <end position="356"/>
    </location>
</feature>
<proteinExistence type="predicted"/>
<dbReference type="AlphaFoldDB" id="A0A512BK28"/>
<keyword evidence="2" id="KW-1133">Transmembrane helix</keyword>
<evidence type="ECO:0000313" key="3">
    <source>
        <dbReference type="EMBL" id="GEO12314.1"/>
    </source>
</evidence>
<organism evidence="3 4">
    <name type="scientific">Microvirga aerophila</name>
    <dbReference type="NCBI Taxonomy" id="670291"/>
    <lineage>
        <taxon>Bacteria</taxon>
        <taxon>Pseudomonadati</taxon>
        <taxon>Pseudomonadota</taxon>
        <taxon>Alphaproteobacteria</taxon>
        <taxon>Hyphomicrobiales</taxon>
        <taxon>Methylobacteriaceae</taxon>
        <taxon>Microvirga</taxon>
    </lineage>
</organism>
<name>A0A512BK28_9HYPH</name>
<feature type="compositionally biased region" description="Pro residues" evidence="1">
    <location>
        <begin position="358"/>
        <end position="382"/>
    </location>
</feature>
<dbReference type="PANTHER" id="PTHR38766:SF1">
    <property type="entry name" value="FLAGELLAR PROTEIN FLIO"/>
    <property type="match status" value="1"/>
</dbReference>
<gene>
    <name evidence="3" type="ORF">MAE02_00100</name>
</gene>
<keyword evidence="3" id="KW-0969">Cilium</keyword>